<dbReference type="Gene3D" id="3.65.10.10">
    <property type="entry name" value="Enolpyruvate transferase domain"/>
    <property type="match status" value="2"/>
</dbReference>
<feature type="binding site" evidence="8">
    <location>
        <position position="345"/>
    </location>
    <ligand>
        <name>3-phosphoshikimate</name>
        <dbReference type="ChEBI" id="CHEBI:145989"/>
    </ligand>
</feature>
<dbReference type="InterPro" id="IPR036968">
    <property type="entry name" value="Enolpyruvate_Tfrase_sf"/>
</dbReference>
<dbReference type="EMBL" id="CADCVX010000626">
    <property type="protein sequence ID" value="CAA9538370.1"/>
    <property type="molecule type" value="Genomic_DNA"/>
</dbReference>
<dbReference type="HAMAP" id="MF_00210">
    <property type="entry name" value="EPSP_synth"/>
    <property type="match status" value="1"/>
</dbReference>
<dbReference type="InterPro" id="IPR001986">
    <property type="entry name" value="Enolpyruvate_Tfrase_dom"/>
</dbReference>
<sequence>MSLDASPCTGPRLRSRAVGGLSGDIFVPGDKSMSHRALILGAMAGGETWIGGLLEAKDVLHTARAVQAFGAGVDRAAQGTWRVRGGDWKSPARPIDCGNSGTAARLLLGAAAGYRLETKVIGDRSLSTRPMERVLAPLRQMGANAEGEKLPVSVRGGGLRGISFTNSKASAQVKSAVLLAGLRAEGDVEVIEPAPSRDHTENMLRVFGCDIAQKDGTIRLGAKRELTGQSVEIPGDPSSAAFPLVAALLVPGSEVTVRSVLVNPLRTGLFTTLQEMGADLRIENPRTSGFEPVADLTARSSELQAVEVPASRAPSMIDEYPILAVASACARGRSVMHGLSELRVKESDRLGAVVAGLQACGVEAWQDGDALVVEGCGGAPPGGGVGIRAQDDHRIAMSFLVLGLAARKPVAVDSADMIGTSFPGFVEVMRSIGADIR</sequence>
<keyword evidence="6 8" id="KW-0057">Aromatic amino acid biosynthesis</keyword>
<keyword evidence="4 8" id="KW-0028">Amino-acid biosynthesis</keyword>
<dbReference type="UniPathway" id="UPA00053">
    <property type="reaction ID" value="UER00089"/>
</dbReference>
<dbReference type="GO" id="GO:0009423">
    <property type="term" value="P:chorismate biosynthetic process"/>
    <property type="evidence" value="ECO:0007669"/>
    <property type="project" value="UniProtKB-UniRule"/>
</dbReference>
<feature type="binding site" evidence="8">
    <location>
        <position position="170"/>
    </location>
    <ligand>
        <name>3-phosphoshikimate</name>
        <dbReference type="ChEBI" id="CHEBI:145989"/>
    </ligand>
</feature>
<dbReference type="InterPro" id="IPR023193">
    <property type="entry name" value="EPSP_synthase_CS"/>
</dbReference>
<feature type="binding site" evidence="8">
    <location>
        <position position="36"/>
    </location>
    <ligand>
        <name>3-phosphoshikimate</name>
        <dbReference type="ChEBI" id="CHEBI:145989"/>
    </ligand>
</feature>
<dbReference type="CDD" id="cd01556">
    <property type="entry name" value="EPSP_synthase"/>
    <property type="match status" value="1"/>
</dbReference>
<comment type="subcellular location">
    <subcellularLocation>
        <location evidence="8">Cytoplasm</location>
    </subcellularLocation>
</comment>
<feature type="binding site" evidence="8">
    <location>
        <position position="31"/>
    </location>
    <ligand>
        <name>3-phosphoshikimate</name>
        <dbReference type="ChEBI" id="CHEBI:145989"/>
    </ligand>
</feature>
<comment type="catalytic activity">
    <reaction evidence="7">
        <text>3-phosphoshikimate + phosphoenolpyruvate = 5-O-(1-carboxyvinyl)-3-phosphoshikimate + phosphate</text>
        <dbReference type="Rhea" id="RHEA:21256"/>
        <dbReference type="ChEBI" id="CHEBI:43474"/>
        <dbReference type="ChEBI" id="CHEBI:57701"/>
        <dbReference type="ChEBI" id="CHEBI:58702"/>
        <dbReference type="ChEBI" id="CHEBI:145989"/>
        <dbReference type="EC" id="2.5.1.19"/>
    </reaction>
    <physiologicalReaction direction="left-to-right" evidence="7">
        <dbReference type="Rhea" id="RHEA:21257"/>
    </physiologicalReaction>
</comment>
<name>A0A6J4U505_9SPHN</name>
<feature type="binding site" evidence="8">
    <location>
        <position position="31"/>
    </location>
    <ligand>
        <name>phosphoenolpyruvate</name>
        <dbReference type="ChEBI" id="CHEBI:58702"/>
    </ligand>
</feature>
<dbReference type="EC" id="2.5.1.19" evidence="8"/>
<dbReference type="GO" id="GO:0005737">
    <property type="term" value="C:cytoplasm"/>
    <property type="evidence" value="ECO:0007669"/>
    <property type="project" value="UniProtKB-SubCell"/>
</dbReference>
<feature type="binding site" evidence="8">
    <location>
        <position position="172"/>
    </location>
    <ligand>
        <name>phosphoenolpyruvate</name>
        <dbReference type="ChEBI" id="CHEBI:58702"/>
    </ligand>
</feature>
<dbReference type="PROSITE" id="PS00104">
    <property type="entry name" value="EPSP_SYNTHASE_1"/>
    <property type="match status" value="1"/>
</dbReference>
<proteinExistence type="inferred from homology"/>
<protein>
    <recommendedName>
        <fullName evidence="8">3-phosphoshikimate 1-carboxyvinyltransferase</fullName>
        <ecNumber evidence="8">2.5.1.19</ecNumber>
    </recommendedName>
    <alternativeName>
        <fullName evidence="8">5-enolpyruvylshikimate-3-phosphate synthase</fullName>
        <shortName evidence="8">EPSP synthase</shortName>
        <shortName evidence="8">EPSPS</shortName>
    </alternativeName>
</protein>
<feature type="binding site" evidence="8">
    <location>
        <position position="172"/>
    </location>
    <ligand>
        <name>3-phosphoshikimate</name>
        <dbReference type="ChEBI" id="CHEBI:145989"/>
    </ligand>
</feature>
<accession>A0A6J4U505</accession>
<feature type="binding site" evidence="8">
    <location>
        <position position="101"/>
    </location>
    <ligand>
        <name>phosphoenolpyruvate</name>
        <dbReference type="ChEBI" id="CHEBI:58702"/>
    </ligand>
</feature>
<evidence type="ECO:0000256" key="2">
    <source>
        <dbReference type="ARBA" id="ARBA00009948"/>
    </source>
</evidence>
<evidence type="ECO:0000256" key="7">
    <source>
        <dbReference type="ARBA" id="ARBA00044633"/>
    </source>
</evidence>
<evidence type="ECO:0000259" key="9">
    <source>
        <dbReference type="Pfam" id="PF00275"/>
    </source>
</evidence>
<evidence type="ECO:0000256" key="5">
    <source>
        <dbReference type="ARBA" id="ARBA00022679"/>
    </source>
</evidence>
<feature type="binding site" evidence="8">
    <location>
        <position position="318"/>
    </location>
    <ligand>
        <name>3-phosphoshikimate</name>
        <dbReference type="ChEBI" id="CHEBI:145989"/>
    </ligand>
</feature>
<dbReference type="GO" id="GO:0008652">
    <property type="term" value="P:amino acid biosynthetic process"/>
    <property type="evidence" value="ECO:0007669"/>
    <property type="project" value="UniProtKB-KW"/>
</dbReference>
<feature type="active site" description="Proton acceptor" evidence="8">
    <location>
        <position position="318"/>
    </location>
</feature>
<dbReference type="GO" id="GO:0009073">
    <property type="term" value="P:aromatic amino acid family biosynthetic process"/>
    <property type="evidence" value="ECO:0007669"/>
    <property type="project" value="UniProtKB-KW"/>
</dbReference>
<feature type="binding site" evidence="8">
    <location>
        <position position="394"/>
    </location>
    <ligand>
        <name>phosphoenolpyruvate</name>
        <dbReference type="ChEBI" id="CHEBI:58702"/>
    </ligand>
</feature>
<dbReference type="NCBIfam" id="TIGR01356">
    <property type="entry name" value="aroA"/>
    <property type="match status" value="1"/>
</dbReference>
<evidence type="ECO:0000256" key="8">
    <source>
        <dbReference type="HAMAP-Rule" id="MF_00210"/>
    </source>
</evidence>
<feature type="binding site" evidence="8">
    <location>
        <position position="129"/>
    </location>
    <ligand>
        <name>phosphoenolpyruvate</name>
        <dbReference type="ChEBI" id="CHEBI:58702"/>
    </ligand>
</feature>
<comment type="subunit">
    <text evidence="8">Monomer.</text>
</comment>
<gene>
    <name evidence="8" type="primary">aroA</name>
    <name evidence="10" type="ORF">AVDCRST_MAG91-3591</name>
</gene>
<evidence type="ECO:0000256" key="1">
    <source>
        <dbReference type="ARBA" id="ARBA00004811"/>
    </source>
</evidence>
<keyword evidence="5 8" id="KW-0808">Transferase</keyword>
<comment type="caution">
    <text evidence="8">Lacks conserved residue(s) required for the propagation of feature annotation.</text>
</comment>
<evidence type="ECO:0000256" key="6">
    <source>
        <dbReference type="ARBA" id="ARBA00023141"/>
    </source>
</evidence>
<dbReference type="InterPro" id="IPR013792">
    <property type="entry name" value="RNA3'P_cycl/enolpyr_Trfase_a/b"/>
</dbReference>
<dbReference type="PANTHER" id="PTHR21090:SF5">
    <property type="entry name" value="PENTAFUNCTIONAL AROM POLYPEPTIDE"/>
    <property type="match status" value="1"/>
</dbReference>
<feature type="binding site" evidence="8">
    <location>
        <position position="32"/>
    </location>
    <ligand>
        <name>3-phosphoshikimate</name>
        <dbReference type="ChEBI" id="CHEBI:145989"/>
    </ligand>
</feature>
<dbReference type="PIRSF" id="PIRSF000505">
    <property type="entry name" value="EPSPS"/>
    <property type="match status" value="1"/>
</dbReference>
<dbReference type="AlphaFoldDB" id="A0A6J4U505"/>
<keyword evidence="3 8" id="KW-0963">Cytoplasm</keyword>
<feature type="domain" description="Enolpyruvate transferase" evidence="9">
    <location>
        <begin position="19"/>
        <end position="429"/>
    </location>
</feature>
<dbReference type="Pfam" id="PF00275">
    <property type="entry name" value="EPSP_synthase"/>
    <property type="match status" value="1"/>
</dbReference>
<evidence type="ECO:0000256" key="4">
    <source>
        <dbReference type="ARBA" id="ARBA00022605"/>
    </source>
</evidence>
<dbReference type="InterPro" id="IPR006264">
    <property type="entry name" value="EPSP_synthase"/>
</dbReference>
<comment type="similarity">
    <text evidence="2 8">Belongs to the EPSP synthase family.</text>
</comment>
<comment type="pathway">
    <text evidence="1 8">Metabolic intermediate biosynthesis; chorismate biosynthesis; chorismate from D-erythrose 4-phosphate and phosphoenolpyruvate: step 6/7.</text>
</comment>
<dbReference type="FunFam" id="3.65.10.10:FF:000005">
    <property type="entry name" value="3-phosphoshikimate 1-carboxyvinyltransferase"/>
    <property type="match status" value="1"/>
</dbReference>
<evidence type="ECO:0000313" key="10">
    <source>
        <dbReference type="EMBL" id="CAA9538370.1"/>
    </source>
</evidence>
<dbReference type="PANTHER" id="PTHR21090">
    <property type="entry name" value="AROM/DEHYDROQUINATE SYNTHASE"/>
    <property type="match status" value="1"/>
</dbReference>
<dbReference type="PROSITE" id="PS00885">
    <property type="entry name" value="EPSP_SYNTHASE_2"/>
    <property type="match status" value="1"/>
</dbReference>
<comment type="function">
    <text evidence="8">Catalyzes the transfer of the enolpyruvyl moiety of phosphoenolpyruvate (PEP) to the 5-hydroxyl of shikimate-3-phosphate (S3P) to produce enolpyruvyl shikimate-3-phosphate and inorganic phosphate.</text>
</comment>
<evidence type="ECO:0000256" key="3">
    <source>
        <dbReference type="ARBA" id="ARBA00022490"/>
    </source>
</evidence>
<organism evidence="10">
    <name type="scientific">uncultured Sphingomonadaceae bacterium</name>
    <dbReference type="NCBI Taxonomy" id="169976"/>
    <lineage>
        <taxon>Bacteria</taxon>
        <taxon>Pseudomonadati</taxon>
        <taxon>Pseudomonadota</taxon>
        <taxon>Alphaproteobacteria</taxon>
        <taxon>Sphingomonadales</taxon>
        <taxon>Sphingomonadaceae</taxon>
        <taxon>environmental samples</taxon>
    </lineage>
</organism>
<dbReference type="SUPFAM" id="SSF55205">
    <property type="entry name" value="EPT/RTPC-like"/>
    <property type="match status" value="1"/>
</dbReference>
<feature type="binding site" evidence="8">
    <location>
        <position position="349"/>
    </location>
    <ligand>
        <name>phosphoenolpyruvate</name>
        <dbReference type="ChEBI" id="CHEBI:58702"/>
    </ligand>
</feature>
<dbReference type="GO" id="GO:0003866">
    <property type="term" value="F:3-phosphoshikimate 1-carboxyvinyltransferase activity"/>
    <property type="evidence" value="ECO:0007669"/>
    <property type="project" value="UniProtKB-UniRule"/>
</dbReference>
<reference evidence="10" key="1">
    <citation type="submission" date="2020-02" db="EMBL/GenBank/DDBJ databases">
        <authorList>
            <person name="Meier V. D."/>
        </authorList>
    </citation>
    <scope>NUCLEOTIDE SEQUENCE</scope>
    <source>
        <strain evidence="10">AVDCRST_MAG91</strain>
    </source>
</reference>